<dbReference type="PANTHER" id="PTHR48045">
    <property type="entry name" value="UDP-GLYCOSYLTRANSFERASE 72B1"/>
    <property type="match status" value="1"/>
</dbReference>
<dbReference type="FunFam" id="3.40.50.2000:FF:000056">
    <property type="entry name" value="Glycosyltransferase"/>
    <property type="match status" value="1"/>
</dbReference>
<evidence type="ECO:0000256" key="2">
    <source>
        <dbReference type="ARBA" id="ARBA00022679"/>
    </source>
</evidence>
<dbReference type="Proteomes" id="UP000811246">
    <property type="component" value="Chromosome 3"/>
</dbReference>
<accession>A0A922FDT2</accession>
<dbReference type="PROSITE" id="PS00018">
    <property type="entry name" value="EF_HAND_1"/>
    <property type="match status" value="1"/>
</dbReference>
<comment type="caution">
    <text evidence="3">The sequence shown here is derived from an EMBL/GenBank/DDBJ whole genome shotgun (WGS) entry which is preliminary data.</text>
</comment>
<evidence type="ECO:0000256" key="1">
    <source>
        <dbReference type="ARBA" id="ARBA00009995"/>
    </source>
</evidence>
<organism evidence="3 4">
    <name type="scientific">Carya illinoinensis</name>
    <name type="common">Pecan</name>
    <dbReference type="NCBI Taxonomy" id="32201"/>
    <lineage>
        <taxon>Eukaryota</taxon>
        <taxon>Viridiplantae</taxon>
        <taxon>Streptophyta</taxon>
        <taxon>Embryophyta</taxon>
        <taxon>Tracheophyta</taxon>
        <taxon>Spermatophyta</taxon>
        <taxon>Magnoliopsida</taxon>
        <taxon>eudicotyledons</taxon>
        <taxon>Gunneridae</taxon>
        <taxon>Pentapetalae</taxon>
        <taxon>rosids</taxon>
        <taxon>fabids</taxon>
        <taxon>Fagales</taxon>
        <taxon>Juglandaceae</taxon>
        <taxon>Carya</taxon>
    </lineage>
</organism>
<dbReference type="Pfam" id="PF00201">
    <property type="entry name" value="UDPGT"/>
    <property type="match status" value="1"/>
</dbReference>
<evidence type="ECO:0000313" key="4">
    <source>
        <dbReference type="Proteomes" id="UP000811246"/>
    </source>
</evidence>
<gene>
    <name evidence="3" type="ORF">I3842_03G085200</name>
</gene>
<evidence type="ECO:0008006" key="5">
    <source>
        <dbReference type="Google" id="ProtNLM"/>
    </source>
</evidence>
<evidence type="ECO:0000313" key="3">
    <source>
        <dbReference type="EMBL" id="KAG6720889.1"/>
    </source>
</evidence>
<dbReference type="EMBL" id="CM031827">
    <property type="protein sequence ID" value="KAG6720889.1"/>
    <property type="molecule type" value="Genomic_DNA"/>
</dbReference>
<reference evidence="3" key="1">
    <citation type="submission" date="2021-01" db="EMBL/GenBank/DDBJ databases">
        <authorList>
            <person name="Lovell J.T."/>
            <person name="Bentley N."/>
            <person name="Bhattarai G."/>
            <person name="Jenkins J.W."/>
            <person name="Sreedasyam A."/>
            <person name="Alarcon Y."/>
            <person name="Bock C."/>
            <person name="Boston L."/>
            <person name="Carlson J."/>
            <person name="Cervantes K."/>
            <person name="Clermont K."/>
            <person name="Krom N."/>
            <person name="Kubenka K."/>
            <person name="Mamidi S."/>
            <person name="Mattison C."/>
            <person name="Monteros M."/>
            <person name="Pisani C."/>
            <person name="Plott C."/>
            <person name="Rajasekar S."/>
            <person name="Rhein H.S."/>
            <person name="Rohla C."/>
            <person name="Song M."/>
            <person name="Hilaire R.S."/>
            <person name="Shu S."/>
            <person name="Wells L."/>
            <person name="Wang X."/>
            <person name="Webber J."/>
            <person name="Heerema R.J."/>
            <person name="Klein P."/>
            <person name="Conner P."/>
            <person name="Grauke L."/>
            <person name="Grimwood J."/>
            <person name="Schmutz J."/>
            <person name="Randall J.J."/>
        </authorList>
    </citation>
    <scope>NUCLEOTIDE SEQUENCE</scope>
    <source>
        <tissue evidence="3">Leaf</tissue>
    </source>
</reference>
<dbReference type="CDD" id="cd03784">
    <property type="entry name" value="GT1_Gtf-like"/>
    <property type="match status" value="1"/>
</dbReference>
<dbReference type="AlphaFoldDB" id="A0A922FDT2"/>
<proteinExistence type="inferred from homology"/>
<name>A0A922FDT2_CARIL</name>
<dbReference type="InterPro" id="IPR002213">
    <property type="entry name" value="UDP_glucos_trans"/>
</dbReference>
<sequence>MGKPHILAIPFPAQDHVIPLVEFSLRLARHGFKVTALAENNHLENQIHLVSIPDGMDLSEDRNELGKLSEAILRVMPGKLEELIEDINRLKGDNITLAEKMKIQQAAFWPASSAVLALILRIPKLIDSGIINNDGQIMKLSMSFRTGHTCHELKNFIWACIGDLTSQKIIFELRNNSFMEVADWLICNPDYDLEPTAFRMTSEITPIGPLLASNRGQNPTGNFWQQDTTFLEWLDQQPRHSVIYVAFGSFMILDQTQFRELALGLELSNMPFLWVEHPRWLGQMRPDITEGTNDAYPVGFLDRVASRGRMVGWAPQQKVLSHPSIACFLSHCGRNSTIESVCNGVPFLSYICDVWKVGLKIDRDESGIITQGEINKKVEELLGGENFKLRALNLQEKVTNSVKEGGSSYKNLNRFVEWLKA</sequence>
<keyword evidence="2" id="KW-0808">Transferase</keyword>
<dbReference type="PANTHER" id="PTHR48045:SF21">
    <property type="entry name" value="UDP-GLYCOSYLTRANSFERASE 83A1"/>
    <property type="match status" value="1"/>
</dbReference>
<protein>
    <recommendedName>
        <fullName evidence="5">Glycosyltransferase</fullName>
    </recommendedName>
</protein>
<dbReference type="GO" id="GO:0008194">
    <property type="term" value="F:UDP-glycosyltransferase activity"/>
    <property type="evidence" value="ECO:0007669"/>
    <property type="project" value="InterPro"/>
</dbReference>
<comment type="similarity">
    <text evidence="1">Belongs to the UDP-glycosyltransferase family.</text>
</comment>
<dbReference type="InterPro" id="IPR018247">
    <property type="entry name" value="EF_Hand_1_Ca_BS"/>
</dbReference>